<feature type="region of interest" description="Disordered" evidence="1">
    <location>
        <begin position="223"/>
        <end position="264"/>
    </location>
</feature>
<feature type="compositionally biased region" description="Basic and acidic residues" evidence="1">
    <location>
        <begin position="234"/>
        <end position="257"/>
    </location>
</feature>
<gene>
    <name evidence="2" type="ORF">MYF79_26410</name>
</gene>
<dbReference type="EMBL" id="CP095855">
    <property type="protein sequence ID" value="UPK68493.1"/>
    <property type="molecule type" value="Genomic_DNA"/>
</dbReference>
<name>A0ABY4HXF4_CHIFI</name>
<keyword evidence="3" id="KW-1185">Reference proteome</keyword>
<evidence type="ECO:0000313" key="3">
    <source>
        <dbReference type="Proteomes" id="UP000830198"/>
    </source>
</evidence>
<accession>A0ABY4HXF4</accession>
<reference evidence="2 3" key="1">
    <citation type="submission" date="2022-04" db="EMBL/GenBank/DDBJ databases">
        <title>The arsenic-methylating capacity of Chitinophaga filiformis YT5 during chitin decomposition.</title>
        <authorList>
            <person name="Chen G."/>
            <person name="Liang Y."/>
        </authorList>
    </citation>
    <scope>NUCLEOTIDE SEQUENCE [LARGE SCALE GENOMIC DNA]</scope>
    <source>
        <strain evidence="2 3">YT5</strain>
    </source>
</reference>
<dbReference type="RefSeq" id="WP_247810887.1">
    <property type="nucleotide sequence ID" value="NZ_CP095855.1"/>
</dbReference>
<organism evidence="2 3">
    <name type="scientific">Chitinophaga filiformis</name>
    <name type="common">Myxococcus filiformis</name>
    <name type="synonym">Flexibacter filiformis</name>
    <dbReference type="NCBI Taxonomy" id="104663"/>
    <lineage>
        <taxon>Bacteria</taxon>
        <taxon>Pseudomonadati</taxon>
        <taxon>Bacteroidota</taxon>
        <taxon>Chitinophagia</taxon>
        <taxon>Chitinophagales</taxon>
        <taxon>Chitinophagaceae</taxon>
        <taxon>Chitinophaga</taxon>
    </lineage>
</organism>
<evidence type="ECO:0000313" key="2">
    <source>
        <dbReference type="EMBL" id="UPK68493.1"/>
    </source>
</evidence>
<proteinExistence type="predicted"/>
<evidence type="ECO:0000256" key="1">
    <source>
        <dbReference type="SAM" id="MobiDB-lite"/>
    </source>
</evidence>
<dbReference type="Proteomes" id="UP000830198">
    <property type="component" value="Chromosome"/>
</dbReference>
<protein>
    <recommendedName>
        <fullName evidence="4">Leucine rich repeat-containing protein</fullName>
    </recommendedName>
</protein>
<dbReference type="Gene3D" id="3.80.10.10">
    <property type="entry name" value="Ribonuclease Inhibitor"/>
    <property type="match status" value="1"/>
</dbReference>
<evidence type="ECO:0008006" key="4">
    <source>
        <dbReference type="Google" id="ProtNLM"/>
    </source>
</evidence>
<sequence>MNDRISAIKNDVQDRNSQAWNKLCDYIDRIALEGGEEFAPLEELGPELFSQIYTLPETISKLKKVKKVRLYGSSLKRIPPEIGEMEAMEYFDPYTSYNLFWFPYEITNCKNLKSSRVSTSGLYGNFKNRKGFPDLADNPVRYSGNTIKCSVCGKEMAYHQTNQLWISLWVGSDVMPLLVNLCSRDCEGKLPQPAEDYVEYAHKGGIALKQPLDEWERFEQEMLAEEEGENTAAEPEKGNKPVEQEMFEKEMDYDDGKTTGGGVENRPAVYKRLQYLKVIKKIWER</sequence>
<dbReference type="InterPro" id="IPR032675">
    <property type="entry name" value="LRR_dom_sf"/>
</dbReference>